<dbReference type="Pfam" id="PF09360">
    <property type="entry name" value="zf-CDGSH"/>
    <property type="match status" value="1"/>
</dbReference>
<keyword evidence="4" id="KW-0411">Iron-sulfur</keyword>
<name>A0A6J7B945_9ZZZZ</name>
<dbReference type="InterPro" id="IPR018967">
    <property type="entry name" value="FeS-contain_CDGSH-typ"/>
</dbReference>
<dbReference type="SMART" id="SM00704">
    <property type="entry name" value="ZnF_CDGSH"/>
    <property type="match status" value="1"/>
</dbReference>
<dbReference type="GO" id="GO:0005737">
    <property type="term" value="C:cytoplasm"/>
    <property type="evidence" value="ECO:0007669"/>
    <property type="project" value="UniProtKB-ARBA"/>
</dbReference>
<dbReference type="InterPro" id="IPR042216">
    <property type="entry name" value="MitoNEET_CISD"/>
</dbReference>
<evidence type="ECO:0000313" key="6">
    <source>
        <dbReference type="EMBL" id="CAB4841535.1"/>
    </source>
</evidence>
<dbReference type="AlphaFoldDB" id="A0A6J7B945"/>
<feature type="domain" description="Iron-binding zinc finger CDGSH type" evidence="5">
    <location>
        <begin position="35"/>
        <end position="67"/>
    </location>
</feature>
<evidence type="ECO:0000259" key="5">
    <source>
        <dbReference type="SMART" id="SM00704"/>
    </source>
</evidence>
<sequence>MPESQPANPVRAFVNPKSGSIRIIDTVELVDADGNVTNTVDNPKFCGCGLSKDKPFCDGSHKEKTQQ</sequence>
<dbReference type="GO" id="GO:0046872">
    <property type="term" value="F:metal ion binding"/>
    <property type="evidence" value="ECO:0007669"/>
    <property type="project" value="UniProtKB-KW"/>
</dbReference>
<dbReference type="Gene3D" id="3.40.5.90">
    <property type="entry name" value="CDGSH iron-sulfur domain, mitoNEET-type"/>
    <property type="match status" value="1"/>
</dbReference>
<keyword evidence="2" id="KW-0479">Metal-binding</keyword>
<evidence type="ECO:0000256" key="3">
    <source>
        <dbReference type="ARBA" id="ARBA00023004"/>
    </source>
</evidence>
<keyword evidence="1" id="KW-0001">2Fe-2S</keyword>
<dbReference type="GO" id="GO:0051537">
    <property type="term" value="F:2 iron, 2 sulfur cluster binding"/>
    <property type="evidence" value="ECO:0007669"/>
    <property type="project" value="UniProtKB-KW"/>
</dbReference>
<evidence type="ECO:0000256" key="2">
    <source>
        <dbReference type="ARBA" id="ARBA00022723"/>
    </source>
</evidence>
<reference evidence="6" key="1">
    <citation type="submission" date="2020-05" db="EMBL/GenBank/DDBJ databases">
        <authorList>
            <person name="Chiriac C."/>
            <person name="Salcher M."/>
            <person name="Ghai R."/>
            <person name="Kavagutti S V."/>
        </authorList>
    </citation>
    <scope>NUCLEOTIDE SEQUENCE</scope>
</reference>
<organism evidence="6">
    <name type="scientific">freshwater metagenome</name>
    <dbReference type="NCBI Taxonomy" id="449393"/>
    <lineage>
        <taxon>unclassified sequences</taxon>
        <taxon>metagenomes</taxon>
        <taxon>ecological metagenomes</taxon>
    </lineage>
</organism>
<gene>
    <name evidence="6" type="ORF">UFOPK3243_00459</name>
</gene>
<accession>A0A6J7B945</accession>
<dbReference type="EMBL" id="CAFAZZ010000031">
    <property type="protein sequence ID" value="CAB4841535.1"/>
    <property type="molecule type" value="Genomic_DNA"/>
</dbReference>
<evidence type="ECO:0000256" key="4">
    <source>
        <dbReference type="ARBA" id="ARBA00023014"/>
    </source>
</evidence>
<protein>
    <submittedName>
        <fullName evidence="6">Unannotated protein</fullName>
    </submittedName>
</protein>
<proteinExistence type="predicted"/>
<evidence type="ECO:0000256" key="1">
    <source>
        <dbReference type="ARBA" id="ARBA00022714"/>
    </source>
</evidence>
<keyword evidence="3" id="KW-0408">Iron</keyword>